<evidence type="ECO:0000256" key="4">
    <source>
        <dbReference type="ARBA" id="ARBA00022692"/>
    </source>
</evidence>
<reference evidence="9 10" key="1">
    <citation type="submission" date="2017-08" db="EMBL/GenBank/DDBJ databases">
        <authorList>
            <person name="de Groot N.N."/>
        </authorList>
    </citation>
    <scope>NUCLEOTIDE SEQUENCE [LARGE SCALE GENOMIC DNA]</scope>
    <source>
        <strain evidence="9 10">JC228</strain>
    </source>
</reference>
<evidence type="ECO:0000259" key="8">
    <source>
        <dbReference type="PROSITE" id="PS50850"/>
    </source>
</evidence>
<feature type="transmembrane region" description="Helical" evidence="7">
    <location>
        <begin position="244"/>
        <end position="267"/>
    </location>
</feature>
<evidence type="ECO:0000256" key="2">
    <source>
        <dbReference type="ARBA" id="ARBA00022448"/>
    </source>
</evidence>
<dbReference type="RefSeq" id="WP_097159171.1">
    <property type="nucleotide sequence ID" value="NZ_JBEPMQ010000004.1"/>
</dbReference>
<feature type="transmembrane region" description="Helical" evidence="7">
    <location>
        <begin position="297"/>
        <end position="318"/>
    </location>
</feature>
<evidence type="ECO:0000256" key="6">
    <source>
        <dbReference type="ARBA" id="ARBA00023136"/>
    </source>
</evidence>
<dbReference type="EMBL" id="OAOP01000005">
    <property type="protein sequence ID" value="SNX71292.1"/>
    <property type="molecule type" value="Genomic_DNA"/>
</dbReference>
<dbReference type="InterPro" id="IPR020846">
    <property type="entry name" value="MFS_dom"/>
</dbReference>
<evidence type="ECO:0000256" key="3">
    <source>
        <dbReference type="ARBA" id="ARBA00022475"/>
    </source>
</evidence>
<keyword evidence="3" id="KW-1003">Cell membrane</keyword>
<feature type="transmembrane region" description="Helical" evidence="7">
    <location>
        <begin position="129"/>
        <end position="153"/>
    </location>
</feature>
<dbReference type="SUPFAM" id="SSF103473">
    <property type="entry name" value="MFS general substrate transporter"/>
    <property type="match status" value="1"/>
</dbReference>
<evidence type="ECO:0000256" key="1">
    <source>
        <dbReference type="ARBA" id="ARBA00004651"/>
    </source>
</evidence>
<protein>
    <submittedName>
        <fullName evidence="9">Predicted MFS family arabinose efflux permease</fullName>
    </submittedName>
</protein>
<name>A0A285CUR8_9BACI</name>
<dbReference type="PANTHER" id="PTHR23517">
    <property type="entry name" value="RESISTANCE PROTEIN MDTM, PUTATIVE-RELATED-RELATED"/>
    <property type="match status" value="1"/>
</dbReference>
<keyword evidence="4 7" id="KW-0812">Transmembrane</keyword>
<evidence type="ECO:0000313" key="10">
    <source>
        <dbReference type="Proteomes" id="UP000219546"/>
    </source>
</evidence>
<dbReference type="PRINTS" id="PR01988">
    <property type="entry name" value="EXPORTERBACE"/>
</dbReference>
<dbReference type="AlphaFoldDB" id="A0A285CUR8"/>
<feature type="transmembrane region" description="Helical" evidence="7">
    <location>
        <begin position="274"/>
        <end position="291"/>
    </location>
</feature>
<proteinExistence type="predicted"/>
<sequence>MPRSIWLLVIGMAVSITGSSFLWPLNAIYIHDHLGKTLTVAGVVLLLNQAASVLGNLVGGAIFDKLGGYRSMLLGVSISLFAAVGLFFWHGWPHYVYLLIILGFGSGIIIPAMYAMAGSVWPEGGRKAFNALYVAQNLGVAIGSALGGFVAAYRFDYTFMANALLFIMFFLIAVIGYRTIQVQTVDISTSVIKNAGPVKNYTKLTALLILCFGYMLCWIGYVQWQSTIATYTQDLSISLEQYSLLWTVNGALIVLAQPLLAMVVKVLKSIKLQIVVGMIIFIISFLMVGTADEYAGFLSAMIILTFGEMLVWPAVPTIAHSLAPKGREGFYQGIVNSTATCGRMLGPLFGGIMVDQYGMEVLFIALVILCVIGIFTTLLYDRKLKKTEVQHSSMSANV</sequence>
<dbReference type="InterPro" id="IPR011701">
    <property type="entry name" value="MFS"/>
</dbReference>
<gene>
    <name evidence="9" type="ORF">SAMN05877753_10596</name>
</gene>
<accession>A0A285CUR8</accession>
<evidence type="ECO:0000313" key="9">
    <source>
        <dbReference type="EMBL" id="SNX71292.1"/>
    </source>
</evidence>
<dbReference type="Proteomes" id="UP000219546">
    <property type="component" value="Unassembled WGS sequence"/>
</dbReference>
<feature type="transmembrane region" description="Helical" evidence="7">
    <location>
        <begin position="159"/>
        <end position="180"/>
    </location>
</feature>
<evidence type="ECO:0000256" key="7">
    <source>
        <dbReference type="SAM" id="Phobius"/>
    </source>
</evidence>
<feature type="transmembrane region" description="Helical" evidence="7">
    <location>
        <begin position="361"/>
        <end position="380"/>
    </location>
</feature>
<dbReference type="InterPro" id="IPR050171">
    <property type="entry name" value="MFS_Transporters"/>
</dbReference>
<feature type="domain" description="Major facilitator superfamily (MFS) profile" evidence="8">
    <location>
        <begin position="4"/>
        <end position="385"/>
    </location>
</feature>
<evidence type="ECO:0000256" key="5">
    <source>
        <dbReference type="ARBA" id="ARBA00022989"/>
    </source>
</evidence>
<dbReference type="CDD" id="cd17329">
    <property type="entry name" value="MFS_MdtH_MDR_like"/>
    <property type="match status" value="1"/>
</dbReference>
<dbReference type="Gene3D" id="1.20.1250.20">
    <property type="entry name" value="MFS general substrate transporter like domains"/>
    <property type="match status" value="2"/>
</dbReference>
<feature type="transmembrane region" description="Helical" evidence="7">
    <location>
        <begin position="5"/>
        <end position="25"/>
    </location>
</feature>
<dbReference type="InterPro" id="IPR036259">
    <property type="entry name" value="MFS_trans_sf"/>
</dbReference>
<organism evidence="9 10">
    <name type="scientific">Bacillus oleivorans</name>
    <dbReference type="NCBI Taxonomy" id="1448271"/>
    <lineage>
        <taxon>Bacteria</taxon>
        <taxon>Bacillati</taxon>
        <taxon>Bacillota</taxon>
        <taxon>Bacilli</taxon>
        <taxon>Bacillales</taxon>
        <taxon>Bacillaceae</taxon>
        <taxon>Bacillus</taxon>
    </lineage>
</organism>
<dbReference type="GO" id="GO:0022857">
    <property type="term" value="F:transmembrane transporter activity"/>
    <property type="evidence" value="ECO:0007669"/>
    <property type="project" value="InterPro"/>
</dbReference>
<dbReference type="InterPro" id="IPR022324">
    <property type="entry name" value="Bacilysin_exporter_BacE_put"/>
</dbReference>
<feature type="transmembrane region" description="Helical" evidence="7">
    <location>
        <begin position="95"/>
        <end position="117"/>
    </location>
</feature>
<keyword evidence="6 7" id="KW-0472">Membrane</keyword>
<dbReference type="PANTHER" id="PTHR23517:SF10">
    <property type="entry name" value="MAJOR FACILITATOR SUPERFAMILY (MFS) PROFILE DOMAIN-CONTAINING PROTEIN"/>
    <property type="match status" value="1"/>
</dbReference>
<dbReference type="PROSITE" id="PS50850">
    <property type="entry name" value="MFS"/>
    <property type="match status" value="1"/>
</dbReference>
<keyword evidence="10" id="KW-1185">Reference proteome</keyword>
<dbReference type="OrthoDB" id="3268460at2"/>
<dbReference type="Pfam" id="PF07690">
    <property type="entry name" value="MFS_1"/>
    <property type="match status" value="1"/>
</dbReference>
<feature type="transmembrane region" description="Helical" evidence="7">
    <location>
        <begin position="201"/>
        <end position="224"/>
    </location>
</feature>
<feature type="transmembrane region" description="Helical" evidence="7">
    <location>
        <begin position="71"/>
        <end position="89"/>
    </location>
</feature>
<dbReference type="GO" id="GO:0005886">
    <property type="term" value="C:plasma membrane"/>
    <property type="evidence" value="ECO:0007669"/>
    <property type="project" value="UniProtKB-SubCell"/>
</dbReference>
<keyword evidence="2" id="KW-0813">Transport</keyword>
<comment type="subcellular location">
    <subcellularLocation>
        <location evidence="1">Cell membrane</location>
        <topology evidence="1">Multi-pass membrane protein</topology>
    </subcellularLocation>
</comment>
<keyword evidence="5 7" id="KW-1133">Transmembrane helix</keyword>
<feature type="transmembrane region" description="Helical" evidence="7">
    <location>
        <begin position="37"/>
        <end position="59"/>
    </location>
</feature>